<dbReference type="InterPro" id="IPR006119">
    <property type="entry name" value="Resolv_N"/>
</dbReference>
<dbReference type="Proteomes" id="UP000325333">
    <property type="component" value="Unassembled WGS sequence"/>
</dbReference>
<dbReference type="InterPro" id="IPR036162">
    <property type="entry name" value="Resolvase-like_N_sf"/>
</dbReference>
<dbReference type="PROSITE" id="PS51736">
    <property type="entry name" value="RECOMBINASES_3"/>
    <property type="match status" value="1"/>
</dbReference>
<dbReference type="GO" id="GO:0003677">
    <property type="term" value="F:DNA binding"/>
    <property type="evidence" value="ECO:0007669"/>
    <property type="project" value="InterPro"/>
</dbReference>
<dbReference type="InterPro" id="IPR009057">
    <property type="entry name" value="Homeodomain-like_sf"/>
</dbReference>
<dbReference type="InterPro" id="IPR006120">
    <property type="entry name" value="Resolvase_HTH_dom"/>
</dbReference>
<sequence length="89" mass="9949">MVFTVISAMAEFERNLISERTKAGMAAARAKGRRGGRPSKLTDRQLGMAERLLADPAVTGQQVADQFGVHRGTLYRALAEYRRRRELKS</sequence>
<dbReference type="Gene3D" id="6.10.250.10">
    <property type="match status" value="1"/>
</dbReference>
<reference evidence="3 4" key="1">
    <citation type="submission" date="2019-07" db="EMBL/GenBank/DDBJ databases">
        <title>Genome sequencing of the stress-tolerant strain Azospirillum brasilense Az19.</title>
        <authorList>
            <person name="Maroniche G.A."/>
            <person name="Garcia J.E."/>
            <person name="Pagnussat L."/>
            <person name="Amenta M."/>
            <person name="Creus C.M."/>
        </authorList>
    </citation>
    <scope>NUCLEOTIDE SEQUENCE [LARGE SCALE GENOMIC DNA]</scope>
    <source>
        <strain evidence="3 4">Az19</strain>
    </source>
</reference>
<feature type="domain" description="Resolvase/invertase-type recombinase catalytic" evidence="2">
    <location>
        <begin position="1"/>
        <end position="32"/>
    </location>
</feature>
<accession>A0A5B0KKZ3</accession>
<proteinExistence type="inferred from homology"/>
<dbReference type="SUPFAM" id="SSF46689">
    <property type="entry name" value="Homeodomain-like"/>
    <property type="match status" value="1"/>
</dbReference>
<dbReference type="SUPFAM" id="SSF53041">
    <property type="entry name" value="Resolvase-like"/>
    <property type="match status" value="1"/>
</dbReference>
<gene>
    <name evidence="3" type="ORF">FH063_004208</name>
</gene>
<name>A0A5B0KKZ3_9PROT</name>
<dbReference type="AlphaFoldDB" id="A0A5B0KKZ3"/>
<evidence type="ECO:0000313" key="4">
    <source>
        <dbReference type="Proteomes" id="UP000325333"/>
    </source>
</evidence>
<comment type="caution">
    <text evidence="3">The sequence shown here is derived from an EMBL/GenBank/DDBJ whole genome shotgun (WGS) entry which is preliminary data.</text>
</comment>
<dbReference type="GO" id="GO:0000150">
    <property type="term" value="F:DNA strand exchange activity"/>
    <property type="evidence" value="ECO:0007669"/>
    <property type="project" value="InterPro"/>
</dbReference>
<dbReference type="Gene3D" id="1.10.10.60">
    <property type="entry name" value="Homeodomain-like"/>
    <property type="match status" value="1"/>
</dbReference>
<dbReference type="Pfam" id="PF00239">
    <property type="entry name" value="Resolvase"/>
    <property type="match status" value="1"/>
</dbReference>
<comment type="similarity">
    <text evidence="1">Belongs to the site-specific recombinase resolvase family.</text>
</comment>
<evidence type="ECO:0000259" key="2">
    <source>
        <dbReference type="PROSITE" id="PS51736"/>
    </source>
</evidence>
<evidence type="ECO:0000313" key="3">
    <source>
        <dbReference type="EMBL" id="KAA1052531.1"/>
    </source>
</evidence>
<evidence type="ECO:0000256" key="1">
    <source>
        <dbReference type="ARBA" id="ARBA00009913"/>
    </source>
</evidence>
<dbReference type="EMBL" id="VEWN01000025">
    <property type="protein sequence ID" value="KAA1052531.1"/>
    <property type="molecule type" value="Genomic_DNA"/>
</dbReference>
<organism evidence="3 4">
    <name type="scientific">Azospirillum argentinense</name>
    <dbReference type="NCBI Taxonomy" id="2970906"/>
    <lineage>
        <taxon>Bacteria</taxon>
        <taxon>Pseudomonadati</taxon>
        <taxon>Pseudomonadota</taxon>
        <taxon>Alphaproteobacteria</taxon>
        <taxon>Rhodospirillales</taxon>
        <taxon>Azospirillaceae</taxon>
        <taxon>Azospirillum</taxon>
    </lineage>
</organism>
<dbReference type="CDD" id="cd00569">
    <property type="entry name" value="HTH_Hin_like"/>
    <property type="match status" value="1"/>
</dbReference>
<protein>
    <recommendedName>
        <fullName evidence="2">Resolvase/invertase-type recombinase catalytic domain-containing protein</fullName>
    </recommendedName>
</protein>
<dbReference type="Pfam" id="PF02796">
    <property type="entry name" value="HTH_7"/>
    <property type="match status" value="1"/>
</dbReference>